<evidence type="ECO:0000313" key="6">
    <source>
        <dbReference type="EMBL" id="KJU86321.1"/>
    </source>
</evidence>
<dbReference type="AlphaFoldDB" id="A0A0F3GWN9"/>
<evidence type="ECO:0000256" key="4">
    <source>
        <dbReference type="ARBA" id="ARBA00025742"/>
    </source>
</evidence>
<keyword evidence="2" id="KW-0378">Hydrolase</keyword>
<comment type="caution">
    <text evidence="6">The sequence shown here is derived from an EMBL/GenBank/DDBJ whole genome shotgun (WGS) entry which is preliminary data.</text>
</comment>
<evidence type="ECO:0000256" key="1">
    <source>
        <dbReference type="ARBA" id="ARBA00022723"/>
    </source>
</evidence>
<dbReference type="InterPro" id="IPR004843">
    <property type="entry name" value="Calcineurin-like_PHP"/>
</dbReference>
<reference evidence="6 7" key="1">
    <citation type="submission" date="2015-02" db="EMBL/GenBank/DDBJ databases">
        <title>Single-cell genomics of uncultivated deep-branching MTB reveals a conserved set of magnetosome genes.</title>
        <authorList>
            <person name="Kolinko S."/>
            <person name="Richter M."/>
            <person name="Glockner F.O."/>
            <person name="Brachmann A."/>
            <person name="Schuler D."/>
        </authorList>
    </citation>
    <scope>NUCLEOTIDE SEQUENCE [LARGE SCALE GENOMIC DNA]</scope>
    <source>
        <strain evidence="6">TM-1</strain>
    </source>
</reference>
<dbReference type="PANTHER" id="PTHR42988">
    <property type="entry name" value="PHOSPHOHYDROLASE"/>
    <property type="match status" value="1"/>
</dbReference>
<protein>
    <submittedName>
        <fullName evidence="6">Metallophosphoesterase domain protein</fullName>
    </submittedName>
</protein>
<dbReference type="Pfam" id="PF00149">
    <property type="entry name" value="Metallophos"/>
    <property type="match status" value="1"/>
</dbReference>
<comment type="similarity">
    <text evidence="4">Belongs to the cyclic nucleotide phosphodiesterase class-III family.</text>
</comment>
<evidence type="ECO:0000313" key="7">
    <source>
        <dbReference type="Proteomes" id="UP000033423"/>
    </source>
</evidence>
<proteinExistence type="inferred from homology"/>
<keyword evidence="3" id="KW-0408">Iron</keyword>
<dbReference type="SUPFAM" id="SSF56300">
    <property type="entry name" value="Metallo-dependent phosphatases"/>
    <property type="match status" value="1"/>
</dbReference>
<organism evidence="6 7">
    <name type="scientific">Candidatus Magnetobacterium bavaricum</name>
    <dbReference type="NCBI Taxonomy" id="29290"/>
    <lineage>
        <taxon>Bacteria</taxon>
        <taxon>Pseudomonadati</taxon>
        <taxon>Nitrospirota</taxon>
        <taxon>Thermodesulfovibrionia</taxon>
        <taxon>Thermodesulfovibrionales</taxon>
        <taxon>Candidatus Magnetobacteriaceae</taxon>
        <taxon>Candidatus Magnetobacterium</taxon>
    </lineage>
</organism>
<dbReference type="EMBL" id="LACI01000650">
    <property type="protein sequence ID" value="KJU86321.1"/>
    <property type="molecule type" value="Genomic_DNA"/>
</dbReference>
<dbReference type="PANTHER" id="PTHR42988:SF2">
    <property type="entry name" value="CYCLIC NUCLEOTIDE PHOSPHODIESTERASE CBUA0032-RELATED"/>
    <property type="match status" value="1"/>
</dbReference>
<gene>
    <name evidence="6" type="ORF">MBAV_001481</name>
</gene>
<sequence>MDEDEKDFVTIAHISDLHFTKDNIDASCYSKLINDLKKGTGLERPDIIVITGDIFEKEEIKDDSYQKIVDMLKNFSIAAQRNDKHPTVPVFIVPGNHDLRVKGVYNKDDTFLKLLSKLPFKILRAYVKSKYAKKYTKRFAKEEEAIKAFNKVFKQDKNIFKIETEKLPKHDILIGCFNSNRTNNDYEFAKGVVLSSDFDNFDNYLGKIYDKKERLKYKKIALLHHHPMPIYLSETSENVIESYQSSFLILSNSATFMRRMLKNSITLILHGHKHFSGFSKASFPVDPSFKTRRTVAVISAASVNPEEATLSYNIIRYYNSGKVTLEIREATGEDGFSPKSGEPIEIFTHAEARQNTFIECMDVFDTISDNTSIFYTIEQPSGDMIVKIKHEEIVTHKEERCKVITQEITSTNDLLAEQYEIINNENRVVCEYFYDELKDKKPTCKIKYSYTLAKGYKPLTYEHLYTLPNAFSFSREEKKWDIITKETKKNKNYRRDKELKESILVDISKNQGYKNLYLHVKFPQGFEPTIFDVMVKDKNKNKINRDEQEYCKLRLSHFKESNTVTLFVDNALIDHEYAVEWKLPKAKSENKSSKSRKIVKKLLDLRDNSKKLKQHGYRIETELLKKLRDDILEYINNINSEEYTKHDKQDIFDLSIFVFNEDFSKYQYVIRYCIHGMSRYYPIKNQIDIAHGHHVVGVAAKHKVPAWIIPVDNKKIENRHISKHIVNKMCRESLDTNFYAMIAIPLFFPINSKNLIGIVELASCSKNTVLSYIKDSSNDDKTATNMSLLQDLLHGDFLKGLCKTITGCPKLTCDSCTEYIKSTLTT</sequence>
<evidence type="ECO:0000256" key="2">
    <source>
        <dbReference type="ARBA" id="ARBA00022801"/>
    </source>
</evidence>
<name>A0A0F3GWN9_9BACT</name>
<evidence type="ECO:0000256" key="3">
    <source>
        <dbReference type="ARBA" id="ARBA00023004"/>
    </source>
</evidence>
<dbReference type="GO" id="GO:0016787">
    <property type="term" value="F:hydrolase activity"/>
    <property type="evidence" value="ECO:0007669"/>
    <property type="project" value="UniProtKB-KW"/>
</dbReference>
<feature type="domain" description="Calcineurin-like phosphoesterase" evidence="5">
    <location>
        <begin position="10"/>
        <end position="274"/>
    </location>
</feature>
<dbReference type="Gene3D" id="3.60.21.10">
    <property type="match status" value="1"/>
</dbReference>
<keyword evidence="1" id="KW-0479">Metal-binding</keyword>
<dbReference type="InterPro" id="IPR029052">
    <property type="entry name" value="Metallo-depent_PP-like"/>
</dbReference>
<dbReference type="Proteomes" id="UP000033423">
    <property type="component" value="Unassembled WGS sequence"/>
</dbReference>
<dbReference type="InterPro" id="IPR050884">
    <property type="entry name" value="CNP_phosphodiesterase-III"/>
</dbReference>
<evidence type="ECO:0000259" key="5">
    <source>
        <dbReference type="Pfam" id="PF00149"/>
    </source>
</evidence>
<dbReference type="GO" id="GO:0046872">
    <property type="term" value="F:metal ion binding"/>
    <property type="evidence" value="ECO:0007669"/>
    <property type="project" value="UniProtKB-KW"/>
</dbReference>
<keyword evidence="7" id="KW-1185">Reference proteome</keyword>
<accession>A0A0F3GWN9</accession>